<dbReference type="InterPro" id="IPR016440">
    <property type="entry name" value="Rubredoxin-O_OxRdtase"/>
</dbReference>
<dbReference type="InterPro" id="IPR045761">
    <property type="entry name" value="ODP_dom"/>
</dbReference>
<reference evidence="2" key="1">
    <citation type="submission" date="2022-09" db="EMBL/GenBank/DDBJ databases">
        <title>Actin cytoskeleton and complex cell architecture in an #Asgard archaeon.</title>
        <authorList>
            <person name="Ponce Toledo R.I."/>
            <person name="Schleper C."/>
            <person name="Rodrigues Oliveira T."/>
            <person name="Wollweber F."/>
            <person name="Xu J."/>
            <person name="Rittmann S."/>
            <person name="Klingl A."/>
            <person name="Pilhofer M."/>
        </authorList>
    </citation>
    <scope>NUCLEOTIDE SEQUENCE</scope>
    <source>
        <strain evidence="2">B-35</strain>
    </source>
</reference>
<dbReference type="SUPFAM" id="SSF52218">
    <property type="entry name" value="Flavoproteins"/>
    <property type="match status" value="1"/>
</dbReference>
<dbReference type="CDD" id="cd07709">
    <property type="entry name" value="flavodiiron_proteins_MBL-fold"/>
    <property type="match status" value="1"/>
</dbReference>
<keyword evidence="2" id="KW-0560">Oxidoreductase</keyword>
<dbReference type="SUPFAM" id="SSF56281">
    <property type="entry name" value="Metallo-hydrolase/oxidoreductase"/>
    <property type="match status" value="1"/>
</dbReference>
<protein>
    <submittedName>
        <fullName evidence="2">Type A flavoprotein FprA</fullName>
        <ecNumber evidence="2">1.-.-.-</ecNumber>
    </submittedName>
</protein>
<organism evidence="2 3">
    <name type="scientific">Candidatus Lokiarchaeum ossiferum</name>
    <dbReference type="NCBI Taxonomy" id="2951803"/>
    <lineage>
        <taxon>Archaea</taxon>
        <taxon>Promethearchaeati</taxon>
        <taxon>Promethearchaeota</taxon>
        <taxon>Promethearchaeia</taxon>
        <taxon>Promethearchaeales</taxon>
        <taxon>Promethearchaeaceae</taxon>
        <taxon>Candidatus Lokiarchaeum</taxon>
    </lineage>
</organism>
<dbReference type="SMART" id="SM00849">
    <property type="entry name" value="Lactamase_B"/>
    <property type="match status" value="1"/>
</dbReference>
<dbReference type="GO" id="GO:0016491">
    <property type="term" value="F:oxidoreductase activity"/>
    <property type="evidence" value="ECO:0007669"/>
    <property type="project" value="UniProtKB-KW"/>
</dbReference>
<dbReference type="EC" id="1.-.-.-" evidence="2"/>
<dbReference type="Gene3D" id="3.40.50.360">
    <property type="match status" value="1"/>
</dbReference>
<dbReference type="InterPro" id="IPR008254">
    <property type="entry name" value="Flavodoxin/NO_synth"/>
</dbReference>
<feature type="domain" description="Flavodoxin-like" evidence="1">
    <location>
        <begin position="261"/>
        <end position="398"/>
    </location>
</feature>
<gene>
    <name evidence="2" type="ORF">NEF87_000331</name>
</gene>
<dbReference type="PANTHER" id="PTHR43717:SF1">
    <property type="entry name" value="ANAEROBIC NITRIC OXIDE REDUCTASE FLAVORUBREDOXIN"/>
    <property type="match status" value="1"/>
</dbReference>
<sequence length="409" mass="45814">MKATKITDGVHWIGANISTNDLFEGIWPIPHGVTINSYVVKGEKIAIIDLVRDWAGASNYLIEELKSLGISLKDVDYFILNHLEPDHTGDLRALYELAGGAEIITSKKGVPLVDAFYGLKDKVRGVSSGDTLDLGGGKVLTFYDAPNVHWPETMVTFDSSTGTLFSCDAFGSFGALKGCLFDDQTSEEDHKFYERESLRYYSNIVGPFSNFVLKAIDAVSSLDIKIIAPSHGLVWRGNPKRIIDRYIAYANYMKDYAEPKITLIWGSMYGNTELMLRSVIQGVASEGVSTEVFRVPQDNISFILASAWESAGIIFGMPTYEYKMYPPMRDVLNHLAQKHTWKKKVFRFGSFGWSGGAQKDFDSMIEKMKWDVLDPLEFQGAPSYEDLDKGFEMGKKLAQEIKVIPRKLK</sequence>
<name>A0ABY6HKV5_9ARCH</name>
<dbReference type="PIRSF" id="PIRSF005243">
    <property type="entry name" value="ROO"/>
    <property type="match status" value="1"/>
</dbReference>
<dbReference type="Gene3D" id="3.60.15.10">
    <property type="entry name" value="Ribonuclease Z/Hydroxyacylglutathione hydrolase-like"/>
    <property type="match status" value="1"/>
</dbReference>
<dbReference type="InterPro" id="IPR029039">
    <property type="entry name" value="Flavoprotein-like_sf"/>
</dbReference>
<proteinExistence type="predicted"/>
<dbReference type="Pfam" id="PF00258">
    <property type="entry name" value="Flavodoxin_1"/>
    <property type="match status" value="1"/>
</dbReference>
<dbReference type="Pfam" id="PF19583">
    <property type="entry name" value="ODP"/>
    <property type="match status" value="1"/>
</dbReference>
<dbReference type="Proteomes" id="UP001208689">
    <property type="component" value="Chromosome"/>
</dbReference>
<keyword evidence="3" id="KW-1185">Reference proteome</keyword>
<evidence type="ECO:0000313" key="2">
    <source>
        <dbReference type="EMBL" id="UYP44046.1"/>
    </source>
</evidence>
<dbReference type="PANTHER" id="PTHR43717">
    <property type="entry name" value="ANAEROBIC NITRIC OXIDE REDUCTASE FLAVORUBREDOXIN"/>
    <property type="match status" value="1"/>
</dbReference>
<evidence type="ECO:0000313" key="3">
    <source>
        <dbReference type="Proteomes" id="UP001208689"/>
    </source>
</evidence>
<dbReference type="InterPro" id="IPR036866">
    <property type="entry name" value="RibonucZ/Hydroxyglut_hydro"/>
</dbReference>
<evidence type="ECO:0000259" key="1">
    <source>
        <dbReference type="PROSITE" id="PS50902"/>
    </source>
</evidence>
<dbReference type="InterPro" id="IPR001279">
    <property type="entry name" value="Metallo-B-lactamas"/>
</dbReference>
<dbReference type="EMBL" id="CP104013">
    <property type="protein sequence ID" value="UYP44046.1"/>
    <property type="molecule type" value="Genomic_DNA"/>
</dbReference>
<accession>A0ABY6HKV5</accession>
<dbReference type="PROSITE" id="PS50902">
    <property type="entry name" value="FLAVODOXIN_LIKE"/>
    <property type="match status" value="1"/>
</dbReference>